<dbReference type="GeneID" id="113508072"/>
<dbReference type="PANTHER" id="PTHR33273">
    <property type="entry name" value="DOMAIN-CONTAINING PROTEIN, PUTATIVE-RELATED"/>
    <property type="match status" value="1"/>
</dbReference>
<feature type="region of interest" description="Disordered" evidence="1">
    <location>
        <begin position="110"/>
        <end position="234"/>
    </location>
</feature>
<evidence type="ECO:0000256" key="1">
    <source>
        <dbReference type="SAM" id="MobiDB-lite"/>
    </source>
</evidence>
<dbReference type="InterPro" id="IPR006579">
    <property type="entry name" value="Pre_C2HC_dom"/>
</dbReference>
<dbReference type="KEGG" id="tnl:113508072"/>
<dbReference type="Proteomes" id="UP000322000">
    <property type="component" value="Unplaced"/>
</dbReference>
<evidence type="ECO:0000259" key="2">
    <source>
        <dbReference type="Pfam" id="PF07530"/>
    </source>
</evidence>
<keyword evidence="3" id="KW-1185">Reference proteome</keyword>
<dbReference type="InParanoid" id="A0A7E5X2E1"/>
<dbReference type="OrthoDB" id="8123886at2759"/>
<evidence type="ECO:0000313" key="4">
    <source>
        <dbReference type="RefSeq" id="XP_026746834.1"/>
    </source>
</evidence>
<dbReference type="Pfam" id="PF07530">
    <property type="entry name" value="PRE_C2HC"/>
    <property type="match status" value="1"/>
</dbReference>
<evidence type="ECO:0000313" key="3">
    <source>
        <dbReference type="Proteomes" id="UP000322000"/>
    </source>
</evidence>
<sequence>MHRAKGLTPFEMVLAVIPRSADTKAIFQIKTVCHLSGITVEAPHKRGPPGQCHNCQLYGHASKYCKARARCVKCLGDHATASCPRPKVPLPDSEPPSCVLCGEQGHPANYRGCPKAPKSRPSQPSKPNKGQKRASTRPSAPAPPTAQTSLRPQRPSFWDKLGDPSAFPPLAPQASKAPSAPRIPSLMGLQIPPHAPQASVVPPLLGLNIPPPASQPQRAPSAPRPTPPATQPTSEMKLTRALIEVLDGELMEVMSQRLSASRSPQEALGIFSEIRNLISTLNSFSRAGH</sequence>
<accession>A0A7E5X2E1</accession>
<dbReference type="PANTHER" id="PTHR33273:SF2">
    <property type="entry name" value="ENDONUCLEASE_EXONUCLEASE_PHOSPHATASE DOMAIN-CONTAINING PROTEIN"/>
    <property type="match status" value="1"/>
</dbReference>
<gene>
    <name evidence="4" type="primary">LOC113508072</name>
</gene>
<name>A0A7E5X2E1_TRINI</name>
<protein>
    <submittedName>
        <fullName evidence="4">Vegetative cell wall protein gp1-like</fullName>
    </submittedName>
</protein>
<reference evidence="4" key="1">
    <citation type="submission" date="2025-08" db="UniProtKB">
        <authorList>
            <consortium name="RefSeq"/>
        </authorList>
    </citation>
    <scope>IDENTIFICATION</scope>
</reference>
<proteinExistence type="predicted"/>
<organism evidence="3 4">
    <name type="scientific">Trichoplusia ni</name>
    <name type="common">Cabbage looper</name>
    <dbReference type="NCBI Taxonomy" id="7111"/>
    <lineage>
        <taxon>Eukaryota</taxon>
        <taxon>Metazoa</taxon>
        <taxon>Ecdysozoa</taxon>
        <taxon>Arthropoda</taxon>
        <taxon>Hexapoda</taxon>
        <taxon>Insecta</taxon>
        <taxon>Pterygota</taxon>
        <taxon>Neoptera</taxon>
        <taxon>Endopterygota</taxon>
        <taxon>Lepidoptera</taxon>
        <taxon>Glossata</taxon>
        <taxon>Ditrysia</taxon>
        <taxon>Noctuoidea</taxon>
        <taxon>Noctuidae</taxon>
        <taxon>Plusiinae</taxon>
        <taxon>Trichoplusia</taxon>
    </lineage>
</organism>
<dbReference type="RefSeq" id="XP_026746834.1">
    <property type="nucleotide sequence ID" value="XM_026891033.1"/>
</dbReference>
<feature type="domain" description="Pre-C2HC" evidence="2">
    <location>
        <begin position="1"/>
        <end position="48"/>
    </location>
</feature>
<dbReference type="AlphaFoldDB" id="A0A7E5X2E1"/>